<evidence type="ECO:0000256" key="1">
    <source>
        <dbReference type="SAM" id="Phobius"/>
    </source>
</evidence>
<evidence type="ECO:0000313" key="3">
    <source>
        <dbReference type="Proteomes" id="UP000630097"/>
    </source>
</evidence>
<keyword evidence="3" id="KW-1185">Reference proteome</keyword>
<feature type="transmembrane region" description="Helical" evidence="1">
    <location>
        <begin position="168"/>
        <end position="185"/>
    </location>
</feature>
<keyword evidence="1" id="KW-1133">Transmembrane helix</keyword>
<dbReference type="RefSeq" id="WP_203882448.1">
    <property type="nucleotide sequence ID" value="NZ_BAABHH010000009.1"/>
</dbReference>
<dbReference type="GO" id="GO:0140359">
    <property type="term" value="F:ABC-type transporter activity"/>
    <property type="evidence" value="ECO:0007669"/>
    <property type="project" value="InterPro"/>
</dbReference>
<keyword evidence="1" id="KW-0472">Membrane</keyword>
<dbReference type="AlphaFoldDB" id="A0A8J3LW90"/>
<proteinExistence type="predicted"/>
<sequence>MIWLTWRQHRRQALVAALGLAALAAVLVPTGISMRNAFTDSGLARCLREVGSAEFLTGSTDCGSLADVFTTRYETATTFSMLLVFLPLLAGLFWGAPLVARELEHGTHRLVWTQGVSRMRWAWVKFGLIIAATTVVSAGYALLVSWWLEPLNDAGRGRLSELSFDVQGVVPVAYALFAVALGVFAGTVWQRVLPAMAAALAGFLVLRFVVLQQVRGHVLPALERTFPVIGGQRPNPSLGDWIFSVGIKNAAGEVVSSGQQIQCSPTVVGQPGGPCADFEPGAYNFQLYQPAGNFWPLQFIEAGLFTALAALLLFLAVWRIRSRLV</sequence>
<dbReference type="GO" id="GO:0005886">
    <property type="term" value="C:plasma membrane"/>
    <property type="evidence" value="ECO:0007669"/>
    <property type="project" value="UniProtKB-SubCell"/>
</dbReference>
<feature type="transmembrane region" description="Helical" evidence="1">
    <location>
        <begin position="121"/>
        <end position="148"/>
    </location>
</feature>
<reference evidence="2 3" key="1">
    <citation type="submission" date="2021-01" db="EMBL/GenBank/DDBJ databases">
        <title>Whole genome shotgun sequence of Planotetraspora kaengkrachanensis NBRC 104272.</title>
        <authorList>
            <person name="Komaki H."/>
            <person name="Tamura T."/>
        </authorList>
    </citation>
    <scope>NUCLEOTIDE SEQUENCE [LARGE SCALE GENOMIC DNA]</scope>
    <source>
        <strain evidence="2 3">NBRC 104272</strain>
    </source>
</reference>
<comment type="caution">
    <text evidence="2">The sequence shown here is derived from an EMBL/GenBank/DDBJ whole genome shotgun (WGS) entry which is preliminary data.</text>
</comment>
<keyword evidence="1" id="KW-0812">Transmembrane</keyword>
<evidence type="ECO:0000313" key="2">
    <source>
        <dbReference type="EMBL" id="GIG78974.1"/>
    </source>
</evidence>
<feature type="transmembrane region" description="Helical" evidence="1">
    <location>
        <begin position="295"/>
        <end position="318"/>
    </location>
</feature>
<name>A0A8J3LW90_9ACTN</name>
<feature type="transmembrane region" description="Helical" evidence="1">
    <location>
        <begin position="79"/>
        <end position="100"/>
    </location>
</feature>
<dbReference type="Proteomes" id="UP000630097">
    <property type="component" value="Unassembled WGS sequence"/>
</dbReference>
<feature type="transmembrane region" description="Helical" evidence="1">
    <location>
        <begin position="192"/>
        <end position="210"/>
    </location>
</feature>
<accession>A0A8J3LW90</accession>
<gene>
    <name evidence="2" type="ORF">Pka01_21010</name>
</gene>
<dbReference type="EMBL" id="BONV01000006">
    <property type="protein sequence ID" value="GIG78974.1"/>
    <property type="molecule type" value="Genomic_DNA"/>
</dbReference>
<organism evidence="2 3">
    <name type="scientific">Planotetraspora kaengkrachanensis</name>
    <dbReference type="NCBI Taxonomy" id="575193"/>
    <lineage>
        <taxon>Bacteria</taxon>
        <taxon>Bacillati</taxon>
        <taxon>Actinomycetota</taxon>
        <taxon>Actinomycetes</taxon>
        <taxon>Streptosporangiales</taxon>
        <taxon>Streptosporangiaceae</taxon>
        <taxon>Planotetraspora</taxon>
    </lineage>
</organism>
<protein>
    <submittedName>
        <fullName evidence="2">Transporter</fullName>
    </submittedName>
</protein>